<dbReference type="Proteomes" id="UP001256588">
    <property type="component" value="Unassembled WGS sequence"/>
</dbReference>
<keyword evidence="2" id="KW-1185">Reference proteome</keyword>
<comment type="caution">
    <text evidence="1">The sequence shown here is derived from an EMBL/GenBank/DDBJ whole genome shotgun (WGS) entry which is preliminary data.</text>
</comment>
<dbReference type="EMBL" id="JAVDWO010000004">
    <property type="protein sequence ID" value="MDR7192653.1"/>
    <property type="molecule type" value="Genomic_DNA"/>
</dbReference>
<proteinExistence type="predicted"/>
<reference evidence="1 2" key="1">
    <citation type="submission" date="2023-07" db="EMBL/GenBank/DDBJ databases">
        <title>Sorghum-associated microbial communities from plants grown in Nebraska, USA.</title>
        <authorList>
            <person name="Schachtman D."/>
        </authorList>
    </citation>
    <scope>NUCLEOTIDE SEQUENCE [LARGE SCALE GENOMIC DNA]</scope>
    <source>
        <strain evidence="1 2">4099</strain>
    </source>
</reference>
<protein>
    <submittedName>
        <fullName evidence="1">Uncharacterized protein</fullName>
    </submittedName>
</protein>
<organism evidence="1 2">
    <name type="scientific">Luteimonas terrae</name>
    <dbReference type="NCBI Taxonomy" id="1530191"/>
    <lineage>
        <taxon>Bacteria</taxon>
        <taxon>Pseudomonadati</taxon>
        <taxon>Pseudomonadota</taxon>
        <taxon>Gammaproteobacteria</taxon>
        <taxon>Lysobacterales</taxon>
        <taxon>Lysobacteraceae</taxon>
        <taxon>Luteimonas</taxon>
    </lineage>
</organism>
<dbReference type="RefSeq" id="WP_310233875.1">
    <property type="nucleotide sequence ID" value="NZ_JAVDWO010000004.1"/>
</dbReference>
<sequence length="116" mass="12785">MDFYGLDRGRAIANCDSAALGRAGRDVASVRAWNRIHPEHVVDLLDQASWDARGDANMLATRLSRMPWRIQQASAPTHSANRLVSNTREVVVTAGARSFVLHCTESPSLTLERITT</sequence>
<gene>
    <name evidence="1" type="ORF">J2W68_001367</name>
</gene>
<accession>A0ABU1XV87</accession>
<evidence type="ECO:0000313" key="1">
    <source>
        <dbReference type="EMBL" id="MDR7192653.1"/>
    </source>
</evidence>
<evidence type="ECO:0000313" key="2">
    <source>
        <dbReference type="Proteomes" id="UP001256588"/>
    </source>
</evidence>
<name>A0ABU1XV87_9GAMM</name>